<evidence type="ECO:0000313" key="14">
    <source>
        <dbReference type="Proteomes" id="UP000677611"/>
    </source>
</evidence>
<dbReference type="InterPro" id="IPR013785">
    <property type="entry name" value="Aldolase_TIM"/>
</dbReference>
<keyword evidence="14" id="KW-1185">Reference proteome</keyword>
<dbReference type="PANTHER" id="PTHR43665">
    <property type="entry name" value="ISOPENTENYL-DIPHOSPHATE DELTA-ISOMERASE"/>
    <property type="match status" value="1"/>
</dbReference>
<dbReference type="GO" id="GO:0004452">
    <property type="term" value="F:isopentenyl-diphosphate delta-isomerase activity"/>
    <property type="evidence" value="ECO:0007669"/>
    <property type="project" value="UniProtKB-EC"/>
</dbReference>
<feature type="binding site" evidence="11">
    <location>
        <position position="153"/>
    </location>
    <ligand>
        <name>Mg(2+)</name>
        <dbReference type="ChEBI" id="CHEBI:18420"/>
    </ligand>
</feature>
<feature type="binding site" evidence="11">
    <location>
        <position position="152"/>
    </location>
    <ligand>
        <name>substrate</name>
    </ligand>
</feature>
<reference evidence="13 14" key="1">
    <citation type="submission" date="2021-03" db="EMBL/GenBank/DDBJ databases">
        <title>Identification of novel Bacillus strains.</title>
        <authorList>
            <person name="Xiao Z."/>
            <person name="Li Y."/>
            <person name="Shen J."/>
        </authorList>
    </citation>
    <scope>NUCLEOTIDE SEQUENCE [LARGE SCALE GENOMIC DNA]</scope>
    <source>
        <strain evidence="13 14">SY8</strain>
    </source>
</reference>
<evidence type="ECO:0000256" key="11">
    <source>
        <dbReference type="HAMAP-Rule" id="MF_00354"/>
    </source>
</evidence>
<comment type="cofactor">
    <cofactor evidence="11">
        <name>NADPH</name>
        <dbReference type="ChEBI" id="CHEBI:57783"/>
    </cofactor>
</comment>
<evidence type="ECO:0000256" key="7">
    <source>
        <dbReference type="ARBA" id="ARBA00022857"/>
    </source>
</evidence>
<evidence type="ECO:0000256" key="8">
    <source>
        <dbReference type="ARBA" id="ARBA00023229"/>
    </source>
</evidence>
<comment type="subunit">
    <text evidence="10 11">Homooctamer. Dimer of tetramers.</text>
</comment>
<evidence type="ECO:0000256" key="10">
    <source>
        <dbReference type="ARBA" id="ARBA00025810"/>
    </source>
</evidence>
<feature type="binding site" evidence="11">
    <location>
        <position position="214"/>
    </location>
    <ligand>
        <name>FMN</name>
        <dbReference type="ChEBI" id="CHEBI:58210"/>
    </ligand>
</feature>
<keyword evidence="2 11" id="KW-0963">Cytoplasm</keyword>
<keyword evidence="8 11" id="KW-0414">Isoprene biosynthesis</keyword>
<feature type="binding site" evidence="11">
    <location>
        <begin position="62"/>
        <end position="64"/>
    </location>
    <ligand>
        <name>FMN</name>
        <dbReference type="ChEBI" id="CHEBI:58210"/>
    </ligand>
</feature>
<dbReference type="Pfam" id="PF01070">
    <property type="entry name" value="FMN_dh"/>
    <property type="match status" value="1"/>
</dbReference>
<keyword evidence="4 11" id="KW-0288">FMN</keyword>
<organism evidence="13 14">
    <name type="scientific">Bacillus arachidis</name>
    <dbReference type="NCBI Taxonomy" id="2819290"/>
    <lineage>
        <taxon>Bacteria</taxon>
        <taxon>Bacillati</taxon>
        <taxon>Bacillota</taxon>
        <taxon>Bacilli</taxon>
        <taxon>Bacillales</taxon>
        <taxon>Bacillaceae</taxon>
        <taxon>Bacillus</taxon>
    </lineage>
</organism>
<dbReference type="CDD" id="cd02811">
    <property type="entry name" value="IDI-2_FMN"/>
    <property type="match status" value="1"/>
</dbReference>
<keyword evidence="3 11" id="KW-0285">Flavoprotein</keyword>
<feature type="binding site" evidence="11">
    <location>
        <begin position="280"/>
        <end position="281"/>
    </location>
    <ligand>
        <name>FMN</name>
        <dbReference type="ChEBI" id="CHEBI:58210"/>
    </ligand>
</feature>
<sequence length="349" mass="38175">MVRAKRKLEHIEYALSTGQSRIHGFHDIAFVHQSLPNSSYESITFETKIGELSLSSPIFINAMTGGGGDHTLHINEQLAHVAKYHNLTMAVGSQMAALKDETEASSYRIVRKVNPNGIIFANLGSEASVEQARRAVDMIEANALQIHLNVIQELTMPEGDRDFTGVLERIEKIVISSPVPVIVKEVGFGMSKETVQQLVNVGVTAVDIGGYGGTNFAAVENERRQRMLSYFNDWGIQVATSIIEASSTNNTLSLIASGGIQTALDVAKAIALGAQATAFAGYFLRILMNDGVDKLIEEIELLHTDLQFIMTALGARTISELQRVPLIVKGDTYHWLAQRGIDTTCYSQR</sequence>
<dbReference type="Gene3D" id="3.20.20.70">
    <property type="entry name" value="Aldolase class I"/>
    <property type="match status" value="1"/>
</dbReference>
<feature type="binding site" evidence="11">
    <location>
        <begin position="258"/>
        <end position="259"/>
    </location>
    <ligand>
        <name>FMN</name>
        <dbReference type="ChEBI" id="CHEBI:58210"/>
    </ligand>
</feature>
<dbReference type="HAMAP" id="MF_00354">
    <property type="entry name" value="Idi_2"/>
    <property type="match status" value="1"/>
</dbReference>
<evidence type="ECO:0000313" key="13">
    <source>
        <dbReference type="EMBL" id="MBO1624435.1"/>
    </source>
</evidence>
<comment type="catalytic activity">
    <reaction evidence="11">
        <text>isopentenyl diphosphate = dimethylallyl diphosphate</text>
        <dbReference type="Rhea" id="RHEA:23284"/>
        <dbReference type="ChEBI" id="CHEBI:57623"/>
        <dbReference type="ChEBI" id="CHEBI:128769"/>
        <dbReference type="EC" id="5.3.3.2"/>
    </reaction>
</comment>
<dbReference type="RefSeq" id="WP_026591211.1">
    <property type="nucleotide sequence ID" value="NZ_JAGDQJ010000006.1"/>
</dbReference>
<keyword evidence="7 11" id="KW-0521">NADP</keyword>
<keyword evidence="6 11" id="KW-0460">Magnesium</keyword>
<feature type="domain" description="FMN-dependent dehydrogenase" evidence="12">
    <location>
        <begin position="83"/>
        <end position="323"/>
    </location>
</feature>
<dbReference type="EC" id="5.3.3.2" evidence="11"/>
<feature type="binding site" evidence="11">
    <location>
        <position position="93"/>
    </location>
    <ligand>
        <name>FMN</name>
        <dbReference type="ChEBI" id="CHEBI:58210"/>
    </ligand>
</feature>
<dbReference type="SUPFAM" id="SSF51395">
    <property type="entry name" value="FMN-linked oxidoreductases"/>
    <property type="match status" value="1"/>
</dbReference>
<proteinExistence type="inferred from homology"/>
<keyword evidence="5 11" id="KW-0479">Metal-binding</keyword>
<dbReference type="Proteomes" id="UP000677611">
    <property type="component" value="Unassembled WGS sequence"/>
</dbReference>
<accession>A0ABS3NV61</accession>
<evidence type="ECO:0000256" key="4">
    <source>
        <dbReference type="ARBA" id="ARBA00022643"/>
    </source>
</evidence>
<dbReference type="PIRSF" id="PIRSF003314">
    <property type="entry name" value="IPP_isomerase"/>
    <property type="match status" value="1"/>
</dbReference>
<evidence type="ECO:0000256" key="2">
    <source>
        <dbReference type="ARBA" id="ARBA00022490"/>
    </source>
</evidence>
<keyword evidence="9 11" id="KW-0413">Isomerase</keyword>
<comment type="similarity">
    <text evidence="11">Belongs to the IPP isomerase type 2 family.</text>
</comment>
<evidence type="ECO:0000256" key="5">
    <source>
        <dbReference type="ARBA" id="ARBA00022723"/>
    </source>
</evidence>
<comment type="subcellular location">
    <subcellularLocation>
        <location evidence="11">Cytoplasm</location>
    </subcellularLocation>
</comment>
<comment type="cofactor">
    <cofactor evidence="1 11">
        <name>FMN</name>
        <dbReference type="ChEBI" id="CHEBI:58210"/>
    </cofactor>
</comment>
<dbReference type="EMBL" id="JAGDQJ010000006">
    <property type="protein sequence ID" value="MBO1624435.1"/>
    <property type="molecule type" value="Genomic_DNA"/>
</dbReference>
<comment type="function">
    <text evidence="11">Involved in the biosynthesis of isoprenoids. Catalyzes the 1,3-allylic rearrangement of the homoallylic substrate isopentenyl (IPP) to its allylic isomer, dimethylallyl diphosphate (DMAPP).</text>
</comment>
<dbReference type="InterPro" id="IPR011179">
    <property type="entry name" value="IPdP_isomerase"/>
</dbReference>
<name>A0ABS3NV61_9BACI</name>
<evidence type="ECO:0000256" key="9">
    <source>
        <dbReference type="ARBA" id="ARBA00023235"/>
    </source>
</evidence>
<protein>
    <recommendedName>
        <fullName evidence="11">Isopentenyl-diphosphate delta-isomerase</fullName>
        <shortName evidence="11">IPP isomerase</shortName>
        <ecNumber evidence="11">5.3.3.2</ecNumber>
    </recommendedName>
    <alternativeName>
        <fullName evidence="11">Isopentenyl diphosphate:dimethylallyl diphosphate isomerase</fullName>
    </alternativeName>
    <alternativeName>
        <fullName evidence="11">Isopentenyl pyrophosphate isomerase</fullName>
    </alternativeName>
    <alternativeName>
        <fullName evidence="11">Type 2 isopentenyl diphosphate isomerase</fullName>
        <shortName evidence="11">IDI-2</shortName>
    </alternativeName>
</protein>
<feature type="binding site" evidence="11">
    <location>
        <position position="184"/>
    </location>
    <ligand>
        <name>FMN</name>
        <dbReference type="ChEBI" id="CHEBI:58210"/>
    </ligand>
</feature>
<feature type="binding site" evidence="11">
    <location>
        <position position="122"/>
    </location>
    <ligand>
        <name>FMN</name>
        <dbReference type="ChEBI" id="CHEBI:58210"/>
    </ligand>
</feature>
<dbReference type="InterPro" id="IPR000262">
    <property type="entry name" value="FMN-dep_DH"/>
</dbReference>
<evidence type="ECO:0000256" key="1">
    <source>
        <dbReference type="ARBA" id="ARBA00001917"/>
    </source>
</evidence>
<dbReference type="SMART" id="SM01240">
    <property type="entry name" value="IMPDH"/>
    <property type="match status" value="1"/>
</dbReference>
<gene>
    <name evidence="11" type="primary">fni</name>
    <name evidence="13" type="ORF">J4P90_04090</name>
</gene>
<dbReference type="NCBIfam" id="TIGR02151">
    <property type="entry name" value="IPP_isom_2"/>
    <property type="match status" value="1"/>
</dbReference>
<evidence type="ECO:0000256" key="6">
    <source>
        <dbReference type="ARBA" id="ARBA00022842"/>
    </source>
</evidence>
<dbReference type="PANTHER" id="PTHR43665:SF1">
    <property type="entry name" value="ISOPENTENYL-DIPHOSPHATE DELTA-ISOMERASE"/>
    <property type="match status" value="1"/>
</dbReference>
<comment type="cofactor">
    <cofactor evidence="11">
        <name>Mg(2+)</name>
        <dbReference type="ChEBI" id="CHEBI:18420"/>
    </cofactor>
</comment>
<feature type="binding site" evidence="11">
    <location>
        <begin position="6"/>
        <end position="7"/>
    </location>
    <ligand>
        <name>substrate</name>
    </ligand>
</feature>
<evidence type="ECO:0000259" key="12">
    <source>
        <dbReference type="Pfam" id="PF01070"/>
    </source>
</evidence>
<comment type="caution">
    <text evidence="13">The sequence shown here is derived from an EMBL/GenBank/DDBJ whole genome shotgun (WGS) entry which is preliminary data.</text>
</comment>
<evidence type="ECO:0000256" key="3">
    <source>
        <dbReference type="ARBA" id="ARBA00022630"/>
    </source>
</evidence>
<comment type="caution">
    <text evidence="11">Lacks conserved residue(s) required for the propagation of feature annotation.</text>
</comment>